<keyword evidence="6" id="KW-0808">Transferase</keyword>
<keyword evidence="7 14" id="KW-0812">Transmembrane</keyword>
<dbReference type="OrthoDB" id="9776552at2"/>
<keyword evidence="18" id="KW-1185">Reference proteome</keyword>
<evidence type="ECO:0000256" key="5">
    <source>
        <dbReference type="ARBA" id="ARBA00022553"/>
    </source>
</evidence>
<dbReference type="Pfam" id="PF06580">
    <property type="entry name" value="His_kinase"/>
    <property type="match status" value="1"/>
</dbReference>
<comment type="caution">
    <text evidence="17">The sequence shown here is derived from an EMBL/GenBank/DDBJ whole genome shotgun (WGS) entry which is preliminary data.</text>
</comment>
<comment type="subcellular location">
    <subcellularLocation>
        <location evidence="2">Cell membrane</location>
        <topology evidence="2">Multi-pass membrane protein</topology>
    </subcellularLocation>
</comment>
<evidence type="ECO:0000256" key="9">
    <source>
        <dbReference type="ARBA" id="ARBA00022777"/>
    </source>
</evidence>
<keyword evidence="11 14" id="KW-1133">Transmembrane helix</keyword>
<dbReference type="PANTHER" id="PTHR34220:SF7">
    <property type="entry name" value="SENSOR HISTIDINE KINASE YPDA"/>
    <property type="match status" value="1"/>
</dbReference>
<evidence type="ECO:0000256" key="6">
    <source>
        <dbReference type="ARBA" id="ARBA00022679"/>
    </source>
</evidence>
<dbReference type="EC" id="2.7.13.3" evidence="3"/>
<keyword evidence="4" id="KW-1003">Cell membrane</keyword>
<dbReference type="STRING" id="1469647.BC351_17410"/>
<dbReference type="GO" id="GO:0005524">
    <property type="term" value="F:ATP binding"/>
    <property type="evidence" value="ECO:0007669"/>
    <property type="project" value="UniProtKB-KW"/>
</dbReference>
<dbReference type="RefSeq" id="WP_079409737.1">
    <property type="nucleotide sequence ID" value="NZ_MBTG01000004.1"/>
</dbReference>
<dbReference type="PRINTS" id="PR00344">
    <property type="entry name" value="BCTRLSENSOR"/>
</dbReference>
<organism evidence="17 18">
    <name type="scientific">Paenibacillus ferrarius</name>
    <dbReference type="NCBI Taxonomy" id="1469647"/>
    <lineage>
        <taxon>Bacteria</taxon>
        <taxon>Bacillati</taxon>
        <taxon>Bacillota</taxon>
        <taxon>Bacilli</taxon>
        <taxon>Bacillales</taxon>
        <taxon>Paenibacillaceae</taxon>
        <taxon>Paenibacillus</taxon>
    </lineage>
</organism>
<feature type="transmembrane region" description="Helical" evidence="14">
    <location>
        <begin position="301"/>
        <end position="320"/>
    </location>
</feature>
<dbReference type="GO" id="GO:0000155">
    <property type="term" value="F:phosphorelay sensor kinase activity"/>
    <property type="evidence" value="ECO:0007669"/>
    <property type="project" value="InterPro"/>
</dbReference>
<dbReference type="InterPro" id="IPR004358">
    <property type="entry name" value="Sig_transdc_His_kin-like_C"/>
</dbReference>
<evidence type="ECO:0000259" key="16">
    <source>
        <dbReference type="PROSITE" id="PS50885"/>
    </source>
</evidence>
<dbReference type="InterPro" id="IPR005467">
    <property type="entry name" value="His_kinase_dom"/>
</dbReference>
<dbReference type="EMBL" id="MBTG01000004">
    <property type="protein sequence ID" value="OPH60276.1"/>
    <property type="molecule type" value="Genomic_DNA"/>
</dbReference>
<evidence type="ECO:0000259" key="15">
    <source>
        <dbReference type="PROSITE" id="PS50109"/>
    </source>
</evidence>
<feature type="domain" description="Histidine kinase" evidence="15">
    <location>
        <begin position="483"/>
        <end position="589"/>
    </location>
</feature>
<dbReference type="SMART" id="SM00304">
    <property type="entry name" value="HAMP"/>
    <property type="match status" value="1"/>
</dbReference>
<dbReference type="SUPFAM" id="SSF55874">
    <property type="entry name" value="ATPase domain of HSP90 chaperone/DNA topoisomerase II/histidine kinase"/>
    <property type="match status" value="1"/>
</dbReference>
<dbReference type="InterPro" id="IPR003594">
    <property type="entry name" value="HATPase_dom"/>
</dbReference>
<gene>
    <name evidence="17" type="ORF">BC351_17410</name>
</gene>
<keyword evidence="8" id="KW-0547">Nucleotide-binding</keyword>
<feature type="domain" description="HAMP" evidence="16">
    <location>
        <begin position="322"/>
        <end position="374"/>
    </location>
</feature>
<dbReference type="GO" id="GO:0005886">
    <property type="term" value="C:plasma membrane"/>
    <property type="evidence" value="ECO:0007669"/>
    <property type="project" value="UniProtKB-SubCell"/>
</dbReference>
<evidence type="ECO:0000256" key="13">
    <source>
        <dbReference type="ARBA" id="ARBA00023136"/>
    </source>
</evidence>
<evidence type="ECO:0000256" key="1">
    <source>
        <dbReference type="ARBA" id="ARBA00000085"/>
    </source>
</evidence>
<comment type="catalytic activity">
    <reaction evidence="1">
        <text>ATP + protein L-histidine = ADP + protein N-phospho-L-histidine.</text>
        <dbReference type="EC" id="2.7.13.3"/>
    </reaction>
</comment>
<dbReference type="Gene3D" id="3.30.565.10">
    <property type="entry name" value="Histidine kinase-like ATPase, C-terminal domain"/>
    <property type="match status" value="1"/>
</dbReference>
<evidence type="ECO:0000256" key="12">
    <source>
        <dbReference type="ARBA" id="ARBA00023012"/>
    </source>
</evidence>
<dbReference type="InterPro" id="IPR003660">
    <property type="entry name" value="HAMP_dom"/>
</dbReference>
<name>A0A1V4HR31_9BACL</name>
<dbReference type="Gene3D" id="3.30.450.20">
    <property type="entry name" value="PAS domain"/>
    <property type="match status" value="2"/>
</dbReference>
<reference evidence="18" key="1">
    <citation type="submission" date="2016-07" db="EMBL/GenBank/DDBJ databases">
        <authorList>
            <person name="Florea S."/>
            <person name="Webb J.S."/>
            <person name="Jaromczyk J."/>
            <person name="Schardl C.L."/>
        </authorList>
    </citation>
    <scope>NUCLEOTIDE SEQUENCE [LARGE SCALE GENOMIC DNA]</scope>
    <source>
        <strain evidence="18">CY1</strain>
    </source>
</reference>
<dbReference type="PROSITE" id="PS50885">
    <property type="entry name" value="HAMP"/>
    <property type="match status" value="1"/>
</dbReference>
<evidence type="ECO:0000256" key="3">
    <source>
        <dbReference type="ARBA" id="ARBA00012438"/>
    </source>
</evidence>
<keyword evidence="13 14" id="KW-0472">Membrane</keyword>
<evidence type="ECO:0000256" key="4">
    <source>
        <dbReference type="ARBA" id="ARBA00022475"/>
    </source>
</evidence>
<keyword evidence="5" id="KW-0597">Phosphoprotein</keyword>
<dbReference type="SMART" id="SM00387">
    <property type="entry name" value="HATPase_c"/>
    <property type="match status" value="1"/>
</dbReference>
<dbReference type="Pfam" id="PF02518">
    <property type="entry name" value="HATPase_c"/>
    <property type="match status" value="1"/>
</dbReference>
<sequence>MISKRPIQRLRQWILDMKIQKKLLVSFLILNLIPLTMIGTLTYQKSRSLIQEKTNAYTTDLLTEVSKNIEFKMKEVKRLYYSLFTNKEVRDALKKANLGFHNQLEYLDEINKIKQILDGAIIDSEDVQDISLYGLNKNVFPSGNAVSSSNGDAFNVHALDENEGNLVWMTTDPEQLTITAGSSLFDVGNLLKIGYFELHLKEDALYSVFAQTKLNSEGEMYIVNQDGRIISHANKSLINTIPAYPYMSRVLQGPEQDHTTEMMDGINYVITYHAVGNTDWKIVSVIPDAKYSQTSIVLKNWMFIILIICIVFAILLAYVVSNSISKPIRQLSAMMKDVEKDRFDIQFNYNSRNEIGMMSRNFNRMIDRIHHLINTVYQEELLKQQSQLKYLMFQINPHFLFNTLETINWLARMKNVPEVGKLSKALGDLMREGIKGKEYISLDKELDNVNKYVYIQQYRYGDKFTITVEMDEMALPLLVPRFILQPLVENAIVHGMEMKIEQGVIDIRGFFDEQTFVITIRDNGNGIEAERLAQIRENLNVTMEDSGMGIGLINVHQRVQLYYGKEYGLQVESVVGEGTLITVILPRIDERGQQIQPTSKERRIPV</sequence>
<accession>A0A1V4HR31</accession>
<evidence type="ECO:0000256" key="11">
    <source>
        <dbReference type="ARBA" id="ARBA00022989"/>
    </source>
</evidence>
<dbReference type="Proteomes" id="UP000190626">
    <property type="component" value="Unassembled WGS sequence"/>
</dbReference>
<dbReference type="InterPro" id="IPR036890">
    <property type="entry name" value="HATPase_C_sf"/>
</dbReference>
<dbReference type="CDD" id="cd12912">
    <property type="entry name" value="PDC2_MCP_like"/>
    <property type="match status" value="1"/>
</dbReference>
<dbReference type="PROSITE" id="PS50109">
    <property type="entry name" value="HIS_KIN"/>
    <property type="match status" value="1"/>
</dbReference>
<dbReference type="Pfam" id="PF00672">
    <property type="entry name" value="HAMP"/>
    <property type="match status" value="1"/>
</dbReference>
<dbReference type="AlphaFoldDB" id="A0A1V4HR31"/>
<feature type="transmembrane region" description="Helical" evidence="14">
    <location>
        <begin position="21"/>
        <end position="43"/>
    </location>
</feature>
<keyword evidence="12" id="KW-0902">Two-component regulatory system</keyword>
<evidence type="ECO:0000256" key="7">
    <source>
        <dbReference type="ARBA" id="ARBA00022692"/>
    </source>
</evidence>
<keyword evidence="10" id="KW-0067">ATP-binding</keyword>
<proteinExistence type="predicted"/>
<evidence type="ECO:0000256" key="8">
    <source>
        <dbReference type="ARBA" id="ARBA00022741"/>
    </source>
</evidence>
<dbReference type="InterPro" id="IPR050640">
    <property type="entry name" value="Bact_2-comp_sensor_kinase"/>
</dbReference>
<dbReference type="SUPFAM" id="SSF158472">
    <property type="entry name" value="HAMP domain-like"/>
    <property type="match status" value="1"/>
</dbReference>
<dbReference type="InterPro" id="IPR033479">
    <property type="entry name" value="dCache_1"/>
</dbReference>
<evidence type="ECO:0000313" key="18">
    <source>
        <dbReference type="Proteomes" id="UP000190626"/>
    </source>
</evidence>
<dbReference type="InterPro" id="IPR010559">
    <property type="entry name" value="Sig_transdc_His_kin_internal"/>
</dbReference>
<dbReference type="CDD" id="cd06225">
    <property type="entry name" value="HAMP"/>
    <property type="match status" value="1"/>
</dbReference>
<evidence type="ECO:0000256" key="2">
    <source>
        <dbReference type="ARBA" id="ARBA00004651"/>
    </source>
</evidence>
<evidence type="ECO:0000313" key="17">
    <source>
        <dbReference type="EMBL" id="OPH60276.1"/>
    </source>
</evidence>
<dbReference type="Pfam" id="PF02743">
    <property type="entry name" value="dCache_1"/>
    <property type="match status" value="1"/>
</dbReference>
<dbReference type="PANTHER" id="PTHR34220">
    <property type="entry name" value="SENSOR HISTIDINE KINASE YPDA"/>
    <property type="match status" value="1"/>
</dbReference>
<evidence type="ECO:0000256" key="14">
    <source>
        <dbReference type="SAM" id="Phobius"/>
    </source>
</evidence>
<protein>
    <recommendedName>
        <fullName evidence="3">histidine kinase</fullName>
        <ecNumber evidence="3">2.7.13.3</ecNumber>
    </recommendedName>
</protein>
<dbReference type="Gene3D" id="6.10.340.10">
    <property type="match status" value="1"/>
</dbReference>
<evidence type="ECO:0000256" key="10">
    <source>
        <dbReference type="ARBA" id="ARBA00022840"/>
    </source>
</evidence>
<keyword evidence="9" id="KW-0418">Kinase</keyword>